<sequence length="306" mass="36342">MYYKYRNTSEWTEKIIIEKEIWLAKPETLNDPFECNPTEFLERDSELFKKNIMKSQIAGFIHHALNCHKNMQNFYDAKGREIKILLNRIKKQKGNIERQYRIINDFLEIKEATKLTSPSSQLNSQKKMLENLGVFSVSEDPLNSLMWAHYANNHTGIVLGFDIQDFENSCFKKVNYIEVLPEIDLSKGLMNGINYYLVQGKMIAEPFIQMEDPQIQNIIFTKTIEWQYEKEWRFITKQFGKHLFPGKLKQLIFGMKCPESEIIKYIRICDEYYMDTIQFFIVQRCNKTKGKMLLKQISQDQLYSKA</sequence>
<organism evidence="1 2">
    <name type="scientific">Acinetobacter terrae</name>
    <dbReference type="NCBI Taxonomy" id="2731247"/>
    <lineage>
        <taxon>Bacteria</taxon>
        <taxon>Pseudomonadati</taxon>
        <taxon>Pseudomonadota</taxon>
        <taxon>Gammaproteobacteria</taxon>
        <taxon>Moraxellales</taxon>
        <taxon>Moraxellaceae</taxon>
        <taxon>Acinetobacter</taxon>
        <taxon>Acinetobacter Taxon 24</taxon>
    </lineage>
</organism>
<evidence type="ECO:0000313" key="2">
    <source>
        <dbReference type="Proteomes" id="UP000532147"/>
    </source>
</evidence>
<reference evidence="1 2" key="1">
    <citation type="submission" date="2020-04" db="EMBL/GenBank/DDBJ databases">
        <title>Acinetobacter Taxon 24.</title>
        <authorList>
            <person name="Nemec A."/>
            <person name="Radolfova-Krizova L."/>
            <person name="Higgins P.G."/>
            <person name="Spanelova P."/>
        </authorList>
    </citation>
    <scope>NUCLEOTIDE SEQUENCE [LARGE SCALE GENOMIC DNA]</scope>
    <source>
        <strain evidence="1 2">ANC 4280</strain>
    </source>
</reference>
<name>A0A8E4GMD9_9GAMM</name>
<dbReference type="InterPro" id="IPR021352">
    <property type="entry name" value="DUF2971"/>
</dbReference>
<protein>
    <submittedName>
        <fullName evidence="1">DUF2971 domain-containing protein</fullName>
    </submittedName>
</protein>
<gene>
    <name evidence="1" type="ORF">HLH11_07560</name>
</gene>
<proteinExistence type="predicted"/>
<dbReference type="RefSeq" id="WP_171534374.1">
    <property type="nucleotide sequence ID" value="NZ_JABERH010000016.1"/>
</dbReference>
<comment type="caution">
    <text evidence="1">The sequence shown here is derived from an EMBL/GenBank/DDBJ whole genome shotgun (WGS) entry which is preliminary data.</text>
</comment>
<evidence type="ECO:0000313" key="1">
    <source>
        <dbReference type="EMBL" id="NNH38510.1"/>
    </source>
</evidence>
<dbReference type="Pfam" id="PF11185">
    <property type="entry name" value="DUF2971"/>
    <property type="match status" value="1"/>
</dbReference>
<dbReference type="Proteomes" id="UP000532147">
    <property type="component" value="Unassembled WGS sequence"/>
</dbReference>
<dbReference type="AlphaFoldDB" id="A0A8E4GMD9"/>
<accession>A0A8E4GMD9</accession>
<dbReference type="EMBL" id="JABERH010000016">
    <property type="protein sequence ID" value="NNH38510.1"/>
    <property type="molecule type" value="Genomic_DNA"/>
</dbReference>